<dbReference type="Pfam" id="PF03007">
    <property type="entry name" value="WS_DGAT_cat"/>
    <property type="match status" value="1"/>
</dbReference>
<sequence>MSSLAMDRAMLEWSRRRPGDGYTFGVLMGVGGPMPPLPRLAALVQRRAADVPCLSWHLTGPPREETWQPYQGFDAGAHIHRLELPPGPDPHTRALTVLANQQVPGAGPLWGLWALDGDQPDTYLLGYLVHQAAQDGVGAAHALERLFGDTCGDGAEDGIAESDGQPEPLVGSGVPSLATTGQRSLVTAAVPLDLLRAAAGSGPSTVHDAYLAALAGALRWWLPPADSSHDVPVRVPFSIRQPDDDPALGNHVGNARLLLPVTEPDPARRLAEVTRQMSAVKTPAHRERTRGRLARVPEQQLLRRIPEPVSPVDSLLCATSLRIRQPLTVAGAPVVTAAAVPPLVGGHLLTSMLCTHDTGAAVSFTTQIAHQEIRRLPALWQEAVVELAAAV</sequence>
<dbReference type="InterPro" id="IPR004255">
    <property type="entry name" value="O-acyltransferase_WSD1_N"/>
</dbReference>
<reference evidence="3 4" key="1">
    <citation type="submission" date="2022-06" db="EMBL/GenBank/DDBJ databases">
        <title>Draft genome sequence of type strain Streptomyces rubrisoli DSM 42083.</title>
        <authorList>
            <person name="Duangmal K."/>
            <person name="Klaysubun C."/>
        </authorList>
    </citation>
    <scope>NUCLEOTIDE SEQUENCE [LARGE SCALE GENOMIC DNA]</scope>
    <source>
        <strain evidence="3 4">DSM 42083</strain>
    </source>
</reference>
<keyword evidence="4" id="KW-1185">Reference proteome</keyword>
<dbReference type="Proteomes" id="UP001206206">
    <property type="component" value="Unassembled WGS sequence"/>
</dbReference>
<protein>
    <recommendedName>
        <fullName evidence="2">O-acyltransferase WSD1-like N-terminal domain-containing protein</fullName>
    </recommendedName>
</protein>
<dbReference type="RefSeq" id="WP_255924961.1">
    <property type="nucleotide sequence ID" value="NZ_JANFNH010000001.1"/>
</dbReference>
<evidence type="ECO:0000313" key="3">
    <source>
        <dbReference type="EMBL" id="MCQ4041027.1"/>
    </source>
</evidence>
<comment type="caution">
    <text evidence="3">The sequence shown here is derived from an EMBL/GenBank/DDBJ whole genome shotgun (WGS) entry which is preliminary data.</text>
</comment>
<evidence type="ECO:0000259" key="2">
    <source>
        <dbReference type="Pfam" id="PF03007"/>
    </source>
</evidence>
<organism evidence="3 4">
    <name type="scientific">Streptantibioticus rubrisoli</name>
    <dbReference type="NCBI Taxonomy" id="1387313"/>
    <lineage>
        <taxon>Bacteria</taxon>
        <taxon>Bacillati</taxon>
        <taxon>Actinomycetota</taxon>
        <taxon>Actinomycetes</taxon>
        <taxon>Kitasatosporales</taxon>
        <taxon>Streptomycetaceae</taxon>
        <taxon>Streptantibioticus</taxon>
    </lineage>
</organism>
<proteinExistence type="predicted"/>
<accession>A0ABT1P6R1</accession>
<gene>
    <name evidence="3" type="ORF">NON19_03045</name>
</gene>
<evidence type="ECO:0000313" key="4">
    <source>
        <dbReference type="Proteomes" id="UP001206206"/>
    </source>
</evidence>
<dbReference type="EMBL" id="JANFNH010000001">
    <property type="protein sequence ID" value="MCQ4041027.1"/>
    <property type="molecule type" value="Genomic_DNA"/>
</dbReference>
<name>A0ABT1P6R1_9ACTN</name>
<feature type="region of interest" description="Disordered" evidence="1">
    <location>
        <begin position="156"/>
        <end position="175"/>
    </location>
</feature>
<evidence type="ECO:0000256" key="1">
    <source>
        <dbReference type="SAM" id="MobiDB-lite"/>
    </source>
</evidence>
<feature type="domain" description="O-acyltransferase WSD1-like N-terminal" evidence="2">
    <location>
        <begin position="38"/>
        <end position="157"/>
    </location>
</feature>
<dbReference type="SUPFAM" id="SSF52777">
    <property type="entry name" value="CoA-dependent acyltransferases"/>
    <property type="match status" value="1"/>
</dbReference>